<keyword evidence="2" id="KW-1185">Reference proteome</keyword>
<accession>A0A9C5ZF78</accession>
<evidence type="ECO:0000313" key="2">
    <source>
        <dbReference type="Proteomes" id="UP000092443"/>
    </source>
</evidence>
<dbReference type="KEGG" id="gfs:119643912"/>
<name>A0A9C5ZF78_9MUSC</name>
<dbReference type="RefSeq" id="XP_037899346.1">
    <property type="nucleotide sequence ID" value="XM_038043418.1"/>
</dbReference>
<dbReference type="AlphaFoldDB" id="A0A9C5ZF78"/>
<proteinExistence type="predicted"/>
<reference evidence="3" key="1">
    <citation type="submission" date="2025-08" db="UniProtKB">
        <authorList>
            <consortium name="RefSeq"/>
        </authorList>
    </citation>
    <scope>IDENTIFICATION</scope>
    <source>
        <tissue evidence="3">Whole body pupa</tissue>
    </source>
</reference>
<sequence length="233" mass="25741">TSPQPFNLYHAQHEVTQSPHSPLSPCCNYNQPSPYGVVSTTTALPIIPQVIGQYKTSPNSAGATCRPSPNSLHEYNVFNQQTQHTSSNFTGTSQWESKFSPNIINNNETIGNDATQFRIYNALTAGLSNANANRTDGNCVETVPPANWPLPPVNLYAQMQHYQANPVVVPPCNVEQMQTNNNNNQNNHNNSEQGLSNLLNFDSTQLVRIDTEDQQMLQLNTEDLQISNLSIST</sequence>
<evidence type="ECO:0000313" key="3">
    <source>
        <dbReference type="RefSeq" id="XP_037899346.1"/>
    </source>
</evidence>
<feature type="compositionally biased region" description="Low complexity" evidence="1">
    <location>
        <begin position="180"/>
        <end position="190"/>
    </location>
</feature>
<protein>
    <submittedName>
        <fullName evidence="3">AP-4 complex subunit epsilon-like</fullName>
    </submittedName>
</protein>
<evidence type="ECO:0000256" key="1">
    <source>
        <dbReference type="SAM" id="MobiDB-lite"/>
    </source>
</evidence>
<gene>
    <name evidence="3" type="primary">LOC119643912</name>
</gene>
<feature type="region of interest" description="Disordered" evidence="1">
    <location>
        <begin position="177"/>
        <end position="196"/>
    </location>
</feature>
<organism evidence="2 3">
    <name type="scientific">Glossina fuscipes</name>
    <dbReference type="NCBI Taxonomy" id="7396"/>
    <lineage>
        <taxon>Eukaryota</taxon>
        <taxon>Metazoa</taxon>
        <taxon>Ecdysozoa</taxon>
        <taxon>Arthropoda</taxon>
        <taxon>Hexapoda</taxon>
        <taxon>Insecta</taxon>
        <taxon>Pterygota</taxon>
        <taxon>Neoptera</taxon>
        <taxon>Endopterygota</taxon>
        <taxon>Diptera</taxon>
        <taxon>Brachycera</taxon>
        <taxon>Muscomorpha</taxon>
        <taxon>Hippoboscoidea</taxon>
        <taxon>Glossinidae</taxon>
        <taxon>Glossina</taxon>
    </lineage>
</organism>
<dbReference type="Proteomes" id="UP000092443">
    <property type="component" value="Unplaced"/>
</dbReference>
<dbReference type="GeneID" id="119643912"/>
<feature type="non-terminal residue" evidence="3">
    <location>
        <position position="1"/>
    </location>
</feature>